<reference evidence="2 3" key="1">
    <citation type="submission" date="2014-11" db="EMBL/GenBank/DDBJ databases">
        <title>Symbiosis island explosion on the genome of extra-slow-growing strains of soybean bradyrhizobia with massive insertion sequences.</title>
        <authorList>
            <person name="Iida T."/>
            <person name="Minamisawa K."/>
        </authorList>
    </citation>
    <scope>NUCLEOTIDE SEQUENCE [LARGE SCALE GENOMIC DNA]</scope>
    <source>
        <strain evidence="2 3">NK6</strain>
    </source>
</reference>
<dbReference type="Proteomes" id="UP000063308">
    <property type="component" value="Chromosome"/>
</dbReference>
<accession>A0A0E4FWX5</accession>
<dbReference type="EMBL" id="AP014685">
    <property type="protein sequence ID" value="BAR60378.1"/>
    <property type="molecule type" value="Genomic_DNA"/>
</dbReference>
<feature type="compositionally biased region" description="Basic and acidic residues" evidence="1">
    <location>
        <begin position="7"/>
        <end position="18"/>
    </location>
</feature>
<proteinExistence type="predicted"/>
<name>A0A0E4FWX5_9BRAD</name>
<gene>
    <name evidence="2" type="ORF">NK6_7227</name>
</gene>
<evidence type="ECO:0000313" key="2">
    <source>
        <dbReference type="EMBL" id="BAR60378.1"/>
    </source>
</evidence>
<evidence type="ECO:0000256" key="1">
    <source>
        <dbReference type="SAM" id="MobiDB-lite"/>
    </source>
</evidence>
<organism evidence="2 3">
    <name type="scientific">Bradyrhizobium diazoefficiens</name>
    <dbReference type="NCBI Taxonomy" id="1355477"/>
    <lineage>
        <taxon>Bacteria</taxon>
        <taxon>Pseudomonadati</taxon>
        <taxon>Pseudomonadota</taxon>
        <taxon>Alphaproteobacteria</taxon>
        <taxon>Hyphomicrobiales</taxon>
        <taxon>Nitrobacteraceae</taxon>
        <taxon>Bradyrhizobium</taxon>
    </lineage>
</organism>
<feature type="region of interest" description="Disordered" evidence="1">
    <location>
        <begin position="1"/>
        <end position="36"/>
    </location>
</feature>
<protein>
    <submittedName>
        <fullName evidence="2">Uncharacterized protein</fullName>
    </submittedName>
</protein>
<evidence type="ECO:0000313" key="3">
    <source>
        <dbReference type="Proteomes" id="UP000063308"/>
    </source>
</evidence>
<dbReference type="AlphaFoldDB" id="A0A0E4FWX5"/>
<sequence>MQWCDGEAGKSGHRDPRMALRPSDGYAPRHGGQAQI</sequence>